<evidence type="ECO:0000313" key="2">
    <source>
        <dbReference type="EMBL" id="PIO37622.1"/>
    </source>
</evidence>
<protein>
    <submittedName>
        <fullName evidence="2">Uncharacterized protein</fullName>
    </submittedName>
</protein>
<keyword evidence="3" id="KW-1185">Reference proteome</keyword>
<name>A0A2G9SBW4_AQUCT</name>
<evidence type="ECO:0000313" key="3">
    <source>
        <dbReference type="Proteomes" id="UP000228934"/>
    </source>
</evidence>
<accession>A0A2G9SBW4</accession>
<dbReference type="EMBL" id="KV926764">
    <property type="protein sequence ID" value="PIO37622.1"/>
    <property type="molecule type" value="Genomic_DNA"/>
</dbReference>
<reference evidence="3" key="1">
    <citation type="journal article" date="2017" name="Nat. Commun.">
        <title>The North American bullfrog draft genome provides insight into hormonal regulation of long noncoding RNA.</title>
        <authorList>
            <person name="Hammond S.A."/>
            <person name="Warren R.L."/>
            <person name="Vandervalk B.P."/>
            <person name="Kucuk E."/>
            <person name="Khan H."/>
            <person name="Gibb E.A."/>
            <person name="Pandoh P."/>
            <person name="Kirk H."/>
            <person name="Zhao Y."/>
            <person name="Jones M."/>
            <person name="Mungall A.J."/>
            <person name="Coope R."/>
            <person name="Pleasance S."/>
            <person name="Moore R.A."/>
            <person name="Holt R.A."/>
            <person name="Round J.M."/>
            <person name="Ohora S."/>
            <person name="Walle B.V."/>
            <person name="Veldhoen N."/>
            <person name="Helbing C.C."/>
            <person name="Birol I."/>
        </authorList>
    </citation>
    <scope>NUCLEOTIDE SEQUENCE [LARGE SCALE GENOMIC DNA]</scope>
</reference>
<evidence type="ECO:0000256" key="1">
    <source>
        <dbReference type="SAM" id="MobiDB-lite"/>
    </source>
</evidence>
<dbReference type="Proteomes" id="UP000228934">
    <property type="component" value="Unassembled WGS sequence"/>
</dbReference>
<dbReference type="AlphaFoldDB" id="A0A2G9SBW4"/>
<sequence length="61" mass="7053">MFSKIVDREWEGYKPLFYTCDHWEDFPPLLVLSTGSLGQTNRKLSRESSPLAQSTVARESF</sequence>
<organism evidence="2 3">
    <name type="scientific">Aquarana catesbeiana</name>
    <name type="common">American bullfrog</name>
    <name type="synonym">Rana catesbeiana</name>
    <dbReference type="NCBI Taxonomy" id="8400"/>
    <lineage>
        <taxon>Eukaryota</taxon>
        <taxon>Metazoa</taxon>
        <taxon>Chordata</taxon>
        <taxon>Craniata</taxon>
        <taxon>Vertebrata</taxon>
        <taxon>Euteleostomi</taxon>
        <taxon>Amphibia</taxon>
        <taxon>Batrachia</taxon>
        <taxon>Anura</taxon>
        <taxon>Neobatrachia</taxon>
        <taxon>Ranoidea</taxon>
        <taxon>Ranidae</taxon>
        <taxon>Aquarana</taxon>
    </lineage>
</organism>
<feature type="region of interest" description="Disordered" evidence="1">
    <location>
        <begin position="39"/>
        <end position="61"/>
    </location>
</feature>
<gene>
    <name evidence="2" type="ORF">AB205_0128250</name>
</gene>
<proteinExistence type="predicted"/>